<keyword evidence="2" id="KW-1185">Reference proteome</keyword>
<name>A0A1B7THM5_9ASCO</name>
<comment type="caution">
    <text evidence="1">The sequence shown here is derived from an EMBL/GenBank/DDBJ whole genome shotgun (WGS) entry which is preliminary data.</text>
</comment>
<protein>
    <recommendedName>
        <fullName evidence="3">DUF1748-domain-containing protein</fullName>
    </recommendedName>
</protein>
<accession>A0A1B7THM5</accession>
<dbReference type="Pfam" id="PF08520">
    <property type="entry name" value="Mitofissin"/>
    <property type="match status" value="1"/>
</dbReference>
<evidence type="ECO:0000313" key="2">
    <source>
        <dbReference type="Proteomes" id="UP000092321"/>
    </source>
</evidence>
<evidence type="ECO:0008006" key="3">
    <source>
        <dbReference type="Google" id="ProtNLM"/>
    </source>
</evidence>
<dbReference type="Proteomes" id="UP000092321">
    <property type="component" value="Unassembled WGS sequence"/>
</dbReference>
<dbReference type="OrthoDB" id="2143914at2759"/>
<organism evidence="1 2">
    <name type="scientific">Hanseniaspora valbyensis NRRL Y-1626</name>
    <dbReference type="NCBI Taxonomy" id="766949"/>
    <lineage>
        <taxon>Eukaryota</taxon>
        <taxon>Fungi</taxon>
        <taxon>Dikarya</taxon>
        <taxon>Ascomycota</taxon>
        <taxon>Saccharomycotina</taxon>
        <taxon>Saccharomycetes</taxon>
        <taxon>Saccharomycodales</taxon>
        <taxon>Saccharomycodaceae</taxon>
        <taxon>Hanseniaspora</taxon>
    </lineage>
</organism>
<dbReference type="InterPro" id="IPR013726">
    <property type="entry name" value="Mitofissin"/>
</dbReference>
<dbReference type="AlphaFoldDB" id="A0A1B7THM5"/>
<gene>
    <name evidence="1" type="ORF">HANVADRAFT_853</name>
</gene>
<proteinExistence type="predicted"/>
<evidence type="ECO:0000313" key="1">
    <source>
        <dbReference type="EMBL" id="OBA28236.1"/>
    </source>
</evidence>
<dbReference type="EMBL" id="LXPE01000004">
    <property type="protein sequence ID" value="OBA28236.1"/>
    <property type="molecule type" value="Genomic_DNA"/>
</dbReference>
<sequence>MVTITVGKIVHLSTDLLLISTILSTINYKTGGSDTIKYYLDYYLKLGDDIVNYTTLYLENKRDDDFIKKFFIK</sequence>
<reference evidence="2" key="1">
    <citation type="journal article" date="2016" name="Proc. Natl. Acad. Sci. U.S.A.">
        <title>Comparative genomics of biotechnologically important yeasts.</title>
        <authorList>
            <person name="Riley R."/>
            <person name="Haridas S."/>
            <person name="Wolfe K.H."/>
            <person name="Lopes M.R."/>
            <person name="Hittinger C.T."/>
            <person name="Goeker M."/>
            <person name="Salamov A.A."/>
            <person name="Wisecaver J.H."/>
            <person name="Long T.M."/>
            <person name="Calvey C.H."/>
            <person name="Aerts A.L."/>
            <person name="Barry K.W."/>
            <person name="Choi C."/>
            <person name="Clum A."/>
            <person name="Coughlan A.Y."/>
            <person name="Deshpande S."/>
            <person name="Douglass A.P."/>
            <person name="Hanson S.J."/>
            <person name="Klenk H.-P."/>
            <person name="LaButti K.M."/>
            <person name="Lapidus A."/>
            <person name="Lindquist E.A."/>
            <person name="Lipzen A.M."/>
            <person name="Meier-Kolthoff J.P."/>
            <person name="Ohm R.A."/>
            <person name="Otillar R.P."/>
            <person name="Pangilinan J.L."/>
            <person name="Peng Y."/>
            <person name="Rokas A."/>
            <person name="Rosa C.A."/>
            <person name="Scheuner C."/>
            <person name="Sibirny A.A."/>
            <person name="Slot J.C."/>
            <person name="Stielow J.B."/>
            <person name="Sun H."/>
            <person name="Kurtzman C.P."/>
            <person name="Blackwell M."/>
            <person name="Grigoriev I.V."/>
            <person name="Jeffries T.W."/>
        </authorList>
    </citation>
    <scope>NUCLEOTIDE SEQUENCE [LARGE SCALE GENOMIC DNA]</scope>
    <source>
        <strain evidence="2">NRRL Y-1626</strain>
    </source>
</reference>